<keyword evidence="3 5" id="KW-1133">Transmembrane helix</keyword>
<name>A0ABW9GAG6_9GAMM</name>
<evidence type="ECO:0000256" key="5">
    <source>
        <dbReference type="SAM" id="Phobius"/>
    </source>
</evidence>
<evidence type="ECO:0000256" key="2">
    <source>
        <dbReference type="ARBA" id="ARBA00022692"/>
    </source>
</evidence>
<feature type="transmembrane region" description="Helical" evidence="5">
    <location>
        <begin position="133"/>
        <end position="152"/>
    </location>
</feature>
<proteinExistence type="predicted"/>
<dbReference type="PANTHER" id="PTHR11384:SF59">
    <property type="entry name" value="LYSOSOMAL COBALAMIN TRANSPORTER ABCD4"/>
    <property type="match status" value="1"/>
</dbReference>
<evidence type="ECO:0000313" key="7">
    <source>
        <dbReference type="Proteomes" id="UP001629953"/>
    </source>
</evidence>
<keyword evidence="1" id="KW-0813">Transport</keyword>
<gene>
    <name evidence="6" type="primary">sbmA</name>
    <name evidence="6" type="ORF">ABUE30_16085</name>
</gene>
<keyword evidence="2 5" id="KW-0812">Transmembrane</keyword>
<dbReference type="RefSeq" id="WP_408624856.1">
    <property type="nucleotide sequence ID" value="NZ_JBEQCT010000009.1"/>
</dbReference>
<dbReference type="InterPro" id="IPR009248">
    <property type="entry name" value="SbmA_BacA"/>
</dbReference>
<accession>A0ABW9GAG6</accession>
<keyword evidence="7" id="KW-1185">Reference proteome</keyword>
<keyword evidence="4 5" id="KW-0472">Membrane</keyword>
<dbReference type="Proteomes" id="UP001629953">
    <property type="component" value="Unassembled WGS sequence"/>
</dbReference>
<feature type="transmembrane region" description="Helical" evidence="5">
    <location>
        <begin position="260"/>
        <end position="280"/>
    </location>
</feature>
<feature type="transmembrane region" description="Helical" evidence="5">
    <location>
        <begin position="12"/>
        <end position="30"/>
    </location>
</feature>
<feature type="transmembrane region" description="Helical" evidence="5">
    <location>
        <begin position="172"/>
        <end position="193"/>
    </location>
</feature>
<feature type="transmembrane region" description="Helical" evidence="5">
    <location>
        <begin position="69"/>
        <end position="92"/>
    </location>
</feature>
<evidence type="ECO:0000256" key="4">
    <source>
        <dbReference type="ARBA" id="ARBA00023136"/>
    </source>
</evidence>
<dbReference type="NCBIfam" id="NF009036">
    <property type="entry name" value="PRK12369.1"/>
    <property type="match status" value="1"/>
</dbReference>
<dbReference type="Pfam" id="PF05992">
    <property type="entry name" value="SbmA_BacA"/>
    <property type="match status" value="1"/>
</dbReference>
<dbReference type="InterPro" id="IPR050835">
    <property type="entry name" value="ABC_transporter_sub-D"/>
</dbReference>
<protein>
    <submittedName>
        <fullName evidence="6">Peptide antibiotic transporter SbmA</fullName>
    </submittedName>
</protein>
<sequence length="333" mass="38729">MFRSFFLNKRWLLWSILGTLVILGFTWYQVEINVKINEWFGTFFNLIQKALSKPHAITMHQLLLGCKEFFNIVSIYIIIAVLLDFFISHYVFRWRQAMNDYYMQFWPQIHHIEGASQRIQEDTMRFARIMEGLGSSLISSIMTLGAFLPILWELSAYVKDIPWFGPVPHALIYLAILSALFGTALLALVGIRLPGLEFKNQRVEAAYRKELVLGEDNIARAAPMTVKELFKNVRQNYFTLYKHYLYFNVAKYSYLQYTTILPYVIMAPTIISGVITLGILQQILRAFGQVESSFQFLVNSWTTVVELISIYKRLKAFEQQISLALQTAEQTHD</sequence>
<dbReference type="PANTHER" id="PTHR11384">
    <property type="entry name" value="ATP-BINDING CASSETTE, SUB-FAMILY D MEMBER"/>
    <property type="match status" value="1"/>
</dbReference>
<organism evidence="6 7">
    <name type="scientific">Celerinatantimonas yamalensis</name>
    <dbReference type="NCBI Taxonomy" id="559956"/>
    <lineage>
        <taxon>Bacteria</taxon>
        <taxon>Pseudomonadati</taxon>
        <taxon>Pseudomonadota</taxon>
        <taxon>Gammaproteobacteria</taxon>
        <taxon>Celerinatantimonadaceae</taxon>
        <taxon>Celerinatantimonas</taxon>
    </lineage>
</organism>
<dbReference type="NCBIfam" id="NF008306">
    <property type="entry name" value="PRK11098.1"/>
    <property type="match status" value="1"/>
</dbReference>
<dbReference type="EMBL" id="JBEQCT010000009">
    <property type="protein sequence ID" value="MFM2486552.1"/>
    <property type="molecule type" value="Genomic_DNA"/>
</dbReference>
<evidence type="ECO:0000256" key="1">
    <source>
        <dbReference type="ARBA" id="ARBA00022448"/>
    </source>
</evidence>
<comment type="caution">
    <text evidence="6">The sequence shown here is derived from an EMBL/GenBank/DDBJ whole genome shotgun (WGS) entry which is preliminary data.</text>
</comment>
<evidence type="ECO:0000313" key="6">
    <source>
        <dbReference type="EMBL" id="MFM2486552.1"/>
    </source>
</evidence>
<evidence type="ECO:0000256" key="3">
    <source>
        <dbReference type="ARBA" id="ARBA00022989"/>
    </source>
</evidence>
<reference evidence="6 7" key="1">
    <citation type="journal article" date="2013" name="Int. J. Syst. Evol. Microbiol.">
        <title>Celerinatantimonas yamalensis sp. nov., a cold-adapted diazotrophic bacterium from a cold permafrost brine.</title>
        <authorList>
            <person name="Shcherbakova V."/>
            <person name="Chuvilskaya N."/>
            <person name="Rivkina E."/>
            <person name="Demidov N."/>
            <person name="Uchaeva V."/>
            <person name="Suetin S."/>
            <person name="Suzina N."/>
            <person name="Gilichinsky D."/>
        </authorList>
    </citation>
    <scope>NUCLEOTIDE SEQUENCE [LARGE SCALE GENOMIC DNA]</scope>
    <source>
        <strain evidence="6 7">C7</strain>
    </source>
</reference>